<dbReference type="Proteomes" id="UP000013378">
    <property type="component" value="Unassembled WGS sequence"/>
</dbReference>
<sequence>MIKTKKIVKEWIYPTIIALVIALLINKFVFFLVVVPTGSMKPTIMPGDRLLITRVYDKEKLNRGDIIVFYSDELEKTLVKRLIGLPKDNIVVKRDGTVYINDKKLEEPYIIRGYCTTGVFKVPEGKYLFLGDNRPNSFDSRGWENPYISMDKIKGKARFVVFPFDRLGKLNGIN</sequence>
<dbReference type="Pfam" id="PF10502">
    <property type="entry name" value="Peptidase_S26"/>
    <property type="match status" value="1"/>
</dbReference>
<comment type="catalytic activity">
    <reaction evidence="1 7">
        <text>Cleavage of hydrophobic, N-terminal signal or leader sequences from secreted and periplasmic proteins.</text>
        <dbReference type="EC" id="3.4.21.89"/>
    </reaction>
</comment>
<reference evidence="9 10" key="1">
    <citation type="journal article" date="2015" name="Geomicrobiol. J.">
        <title>Caldisalinibacter kiritimatiensis gen. nov., sp. nov., a moderately thermohalophilic thiosulfate-reducing bacterium from a hypersaline microbial mat.</title>
        <authorList>
            <person name="Ben Hania W."/>
            <person name="Joseph M."/>
            <person name="Fiebig A."/>
            <person name="Bunk B."/>
            <person name="Klenk H.-P."/>
            <person name="Fardeau M.-L."/>
            <person name="Spring S."/>
        </authorList>
    </citation>
    <scope>NUCLEOTIDE SEQUENCE [LARGE SCALE GENOMIC DNA]</scope>
    <source>
        <strain evidence="9 10">L21-TH-D2</strain>
    </source>
</reference>
<evidence type="ECO:0000256" key="2">
    <source>
        <dbReference type="ARBA" id="ARBA00004401"/>
    </source>
</evidence>
<dbReference type="InterPro" id="IPR019758">
    <property type="entry name" value="Pept_S26A_signal_pept_1_CS"/>
</dbReference>
<evidence type="ECO:0000259" key="8">
    <source>
        <dbReference type="Pfam" id="PF10502"/>
    </source>
</evidence>
<evidence type="ECO:0000256" key="7">
    <source>
        <dbReference type="RuleBase" id="RU362042"/>
    </source>
</evidence>
<dbReference type="GO" id="GO:0009003">
    <property type="term" value="F:signal peptidase activity"/>
    <property type="evidence" value="ECO:0007669"/>
    <property type="project" value="UniProtKB-EC"/>
</dbReference>
<feature type="active site" evidence="6">
    <location>
        <position position="39"/>
    </location>
</feature>
<dbReference type="CDD" id="cd06530">
    <property type="entry name" value="S26_SPase_I"/>
    <property type="match status" value="1"/>
</dbReference>
<feature type="active site" evidence="6">
    <location>
        <position position="80"/>
    </location>
</feature>
<keyword evidence="7" id="KW-0472">Membrane</keyword>
<evidence type="ECO:0000256" key="6">
    <source>
        <dbReference type="PIRSR" id="PIRSR600223-1"/>
    </source>
</evidence>
<dbReference type="EMBL" id="ARZA01000047">
    <property type="protein sequence ID" value="EOD01585.1"/>
    <property type="molecule type" value="Genomic_DNA"/>
</dbReference>
<dbReference type="PRINTS" id="PR00727">
    <property type="entry name" value="LEADERPTASE"/>
</dbReference>
<dbReference type="Gene3D" id="2.10.109.10">
    <property type="entry name" value="Umud Fragment, subunit A"/>
    <property type="match status" value="1"/>
</dbReference>
<keyword evidence="7" id="KW-0812">Transmembrane</keyword>
<dbReference type="GO" id="GO:0006465">
    <property type="term" value="P:signal peptide processing"/>
    <property type="evidence" value="ECO:0007669"/>
    <property type="project" value="InterPro"/>
</dbReference>
<dbReference type="GO" id="GO:0004252">
    <property type="term" value="F:serine-type endopeptidase activity"/>
    <property type="evidence" value="ECO:0007669"/>
    <property type="project" value="InterPro"/>
</dbReference>
<dbReference type="PANTHER" id="PTHR43390:SF1">
    <property type="entry name" value="CHLOROPLAST PROCESSING PEPTIDASE"/>
    <property type="match status" value="1"/>
</dbReference>
<dbReference type="PANTHER" id="PTHR43390">
    <property type="entry name" value="SIGNAL PEPTIDASE I"/>
    <property type="match status" value="1"/>
</dbReference>
<keyword evidence="5 7" id="KW-0378">Hydrolase</keyword>
<protein>
    <recommendedName>
        <fullName evidence="4 7">Signal peptidase I</fullName>
        <ecNumber evidence="4 7">3.4.21.89</ecNumber>
    </recommendedName>
</protein>
<gene>
    <name evidence="9" type="ORF">L21TH_0324</name>
</gene>
<evidence type="ECO:0000313" key="9">
    <source>
        <dbReference type="EMBL" id="EOD01585.1"/>
    </source>
</evidence>
<evidence type="ECO:0000256" key="5">
    <source>
        <dbReference type="ARBA" id="ARBA00022801"/>
    </source>
</evidence>
<dbReference type="EC" id="3.4.21.89" evidence="4 7"/>
<name>R1CH07_9FIRM</name>
<dbReference type="SUPFAM" id="SSF51306">
    <property type="entry name" value="LexA/Signal peptidase"/>
    <property type="match status" value="1"/>
</dbReference>
<evidence type="ECO:0000313" key="10">
    <source>
        <dbReference type="Proteomes" id="UP000013378"/>
    </source>
</evidence>
<dbReference type="STRING" id="1304284.L21TH_0324"/>
<organism evidence="9 10">
    <name type="scientific">Caldisalinibacter kiritimatiensis</name>
    <dbReference type="NCBI Taxonomy" id="1304284"/>
    <lineage>
        <taxon>Bacteria</taxon>
        <taxon>Bacillati</taxon>
        <taxon>Bacillota</taxon>
        <taxon>Tissierellia</taxon>
        <taxon>Tissierellales</taxon>
        <taxon>Thermohalobacteraceae</taxon>
        <taxon>Caldisalinibacter</taxon>
    </lineage>
</organism>
<dbReference type="PROSITE" id="PS00761">
    <property type="entry name" value="SPASE_I_3"/>
    <property type="match status" value="1"/>
</dbReference>
<keyword evidence="7" id="KW-1133">Transmembrane helix</keyword>
<dbReference type="InterPro" id="IPR036286">
    <property type="entry name" value="LexA/Signal_pep-like_sf"/>
</dbReference>
<accession>R1CH07</accession>
<comment type="subcellular location">
    <subcellularLocation>
        <location evidence="2">Cell membrane</location>
        <topology evidence="2">Single-pass type II membrane protein</topology>
    </subcellularLocation>
    <subcellularLocation>
        <location evidence="7">Membrane</location>
        <topology evidence="7">Single-pass type II membrane protein</topology>
    </subcellularLocation>
</comment>
<feature type="transmembrane region" description="Helical" evidence="7">
    <location>
        <begin position="12"/>
        <end position="35"/>
    </location>
</feature>
<keyword evidence="10" id="KW-1185">Reference proteome</keyword>
<feature type="domain" description="Peptidase S26" evidence="8">
    <location>
        <begin position="9"/>
        <end position="162"/>
    </location>
</feature>
<proteinExistence type="inferred from homology"/>
<evidence type="ECO:0000256" key="3">
    <source>
        <dbReference type="ARBA" id="ARBA00009370"/>
    </source>
</evidence>
<dbReference type="GO" id="GO:0005886">
    <property type="term" value="C:plasma membrane"/>
    <property type="evidence" value="ECO:0007669"/>
    <property type="project" value="UniProtKB-SubCell"/>
</dbReference>
<evidence type="ECO:0000256" key="4">
    <source>
        <dbReference type="ARBA" id="ARBA00013208"/>
    </source>
</evidence>
<dbReference type="AlphaFoldDB" id="R1CH07"/>
<dbReference type="PATRIC" id="fig|1304284.3.peg.319"/>
<dbReference type="eggNOG" id="COG0681">
    <property type="taxonomic scope" value="Bacteria"/>
</dbReference>
<keyword evidence="7" id="KW-0645">Protease</keyword>
<evidence type="ECO:0000256" key="1">
    <source>
        <dbReference type="ARBA" id="ARBA00000677"/>
    </source>
</evidence>
<dbReference type="InterPro" id="IPR019533">
    <property type="entry name" value="Peptidase_S26"/>
</dbReference>
<dbReference type="NCBIfam" id="TIGR02227">
    <property type="entry name" value="sigpep_I_bact"/>
    <property type="match status" value="1"/>
</dbReference>
<comment type="caution">
    <text evidence="9">The sequence shown here is derived from an EMBL/GenBank/DDBJ whole genome shotgun (WGS) entry which is preliminary data.</text>
</comment>
<dbReference type="InterPro" id="IPR000223">
    <property type="entry name" value="Pept_S26A_signal_pept_1"/>
</dbReference>
<comment type="similarity">
    <text evidence="3 7">Belongs to the peptidase S26 family.</text>
</comment>